<evidence type="ECO:0000313" key="2">
    <source>
        <dbReference type="Proteomes" id="UP000199021"/>
    </source>
</evidence>
<dbReference type="AlphaFoldDB" id="A0A1H9KKD4"/>
<sequence length="88" mass="9923">MVNSSRLIEGQGQAHFMFRFKIVDNSKLISLHIDQPGPTFASDFANALIETDPNGYLLSRLFQRAGSAPEKTGCYRTLFEFLILLRNS</sequence>
<dbReference type="Proteomes" id="UP000199021">
    <property type="component" value="Unassembled WGS sequence"/>
</dbReference>
<gene>
    <name evidence="1" type="ORF">SAMN05444359_1214</name>
</gene>
<dbReference type="InParanoid" id="A0A1H9KKD4"/>
<organism evidence="1 2">
    <name type="scientific">Neolewinella agarilytica</name>
    <dbReference type="NCBI Taxonomy" id="478744"/>
    <lineage>
        <taxon>Bacteria</taxon>
        <taxon>Pseudomonadati</taxon>
        <taxon>Bacteroidota</taxon>
        <taxon>Saprospiria</taxon>
        <taxon>Saprospirales</taxon>
        <taxon>Lewinellaceae</taxon>
        <taxon>Neolewinella</taxon>
    </lineage>
</organism>
<reference evidence="2" key="1">
    <citation type="submission" date="2016-10" db="EMBL/GenBank/DDBJ databases">
        <authorList>
            <person name="Varghese N."/>
            <person name="Submissions S."/>
        </authorList>
    </citation>
    <scope>NUCLEOTIDE SEQUENCE [LARGE SCALE GENOMIC DNA]</scope>
    <source>
        <strain evidence="2">DSM 24740</strain>
    </source>
</reference>
<accession>A0A1H9KKD4</accession>
<dbReference type="EMBL" id="FOFB01000021">
    <property type="protein sequence ID" value="SEQ99562.1"/>
    <property type="molecule type" value="Genomic_DNA"/>
</dbReference>
<name>A0A1H9KKD4_9BACT</name>
<evidence type="ECO:0000313" key="1">
    <source>
        <dbReference type="EMBL" id="SEQ99562.1"/>
    </source>
</evidence>
<keyword evidence="2" id="KW-1185">Reference proteome</keyword>
<proteinExistence type="predicted"/>
<dbReference type="STRING" id="478744.SAMN05444359_1214"/>
<protein>
    <submittedName>
        <fullName evidence="1">Uncharacterized protein</fullName>
    </submittedName>
</protein>